<dbReference type="EMBL" id="FQVF01000030">
    <property type="protein sequence ID" value="SHG76707.1"/>
    <property type="molecule type" value="Genomic_DNA"/>
</dbReference>
<keyword evidence="2" id="KW-1185">Reference proteome</keyword>
<name>A0A1M5MHS4_9GAMM</name>
<reference evidence="2" key="1">
    <citation type="submission" date="2016-11" db="EMBL/GenBank/DDBJ databases">
        <authorList>
            <person name="Varghese N."/>
            <person name="Submissions S."/>
        </authorList>
    </citation>
    <scope>NUCLEOTIDE SEQUENCE [LARGE SCALE GENOMIC DNA]</scope>
    <source>
        <strain evidence="2">DSM 16579</strain>
    </source>
</reference>
<organism evidence="1 2">
    <name type="scientific">Marinomonas polaris DSM 16579</name>
    <dbReference type="NCBI Taxonomy" id="1122206"/>
    <lineage>
        <taxon>Bacteria</taxon>
        <taxon>Pseudomonadati</taxon>
        <taxon>Pseudomonadota</taxon>
        <taxon>Gammaproteobacteria</taxon>
        <taxon>Oceanospirillales</taxon>
        <taxon>Oceanospirillaceae</taxon>
        <taxon>Marinomonas</taxon>
    </lineage>
</organism>
<accession>A0A1M5MHS4</accession>
<sequence>MDMDKDQKKKLKAQYKNNEQDEIRASIPMSIDNLKDLLSFLNRESAPECDHTLKESIEFIESRKLNPEVIVPWLGEHGGFCDCEVIYNVYDDVGEIVGWHLDENS</sequence>
<evidence type="ECO:0000313" key="2">
    <source>
        <dbReference type="Proteomes" id="UP000184517"/>
    </source>
</evidence>
<dbReference type="Proteomes" id="UP000184517">
    <property type="component" value="Unassembled WGS sequence"/>
</dbReference>
<proteinExistence type="predicted"/>
<gene>
    <name evidence="1" type="ORF">SAMN02745753_04452</name>
</gene>
<protein>
    <recommendedName>
        <fullName evidence="3">DUF2695 domain-containing protein</fullName>
    </recommendedName>
</protein>
<dbReference type="Pfam" id="PF10905">
    <property type="entry name" value="DUF2695"/>
    <property type="match status" value="1"/>
</dbReference>
<dbReference type="InterPro" id="IPR024248">
    <property type="entry name" value="DUF2695"/>
</dbReference>
<evidence type="ECO:0000313" key="1">
    <source>
        <dbReference type="EMBL" id="SHG76707.1"/>
    </source>
</evidence>
<evidence type="ECO:0008006" key="3">
    <source>
        <dbReference type="Google" id="ProtNLM"/>
    </source>
</evidence>
<dbReference type="AlphaFoldDB" id="A0A1M5MHS4"/>